<keyword evidence="2" id="KW-1185">Reference proteome</keyword>
<sequence length="17" mass="1935">MQTLVCVQAQVHLRLVP</sequence>
<accession>A0A0E0BNP6</accession>
<dbReference type="Proteomes" id="UP000026961">
    <property type="component" value="Chromosome 12"/>
</dbReference>
<dbReference type="HOGENOM" id="CLU_3432147_0_0_1"/>
<evidence type="ECO:0000313" key="1">
    <source>
        <dbReference type="EnsemblPlants" id="OGLUM12G02850.1"/>
    </source>
</evidence>
<reference evidence="1" key="2">
    <citation type="submission" date="2018-05" db="EMBL/GenBank/DDBJ databases">
        <title>OgluRS3 (Oryza glumaepatula Reference Sequence Version 3).</title>
        <authorList>
            <person name="Zhang J."/>
            <person name="Kudrna D."/>
            <person name="Lee S."/>
            <person name="Talag J."/>
            <person name="Welchert J."/>
            <person name="Wing R.A."/>
        </authorList>
    </citation>
    <scope>NUCLEOTIDE SEQUENCE [LARGE SCALE GENOMIC DNA]</scope>
</reference>
<dbReference type="Gramene" id="OGLUM12G02850.1">
    <property type="protein sequence ID" value="OGLUM12G02850.1"/>
    <property type="gene ID" value="OGLUM12G02850"/>
</dbReference>
<evidence type="ECO:0000313" key="2">
    <source>
        <dbReference type="Proteomes" id="UP000026961"/>
    </source>
</evidence>
<reference evidence="1" key="1">
    <citation type="submission" date="2015-04" db="UniProtKB">
        <authorList>
            <consortium name="EnsemblPlants"/>
        </authorList>
    </citation>
    <scope>IDENTIFICATION</scope>
</reference>
<protein>
    <submittedName>
        <fullName evidence="1">Uncharacterized protein</fullName>
    </submittedName>
</protein>
<dbReference type="AlphaFoldDB" id="A0A0E0BNP6"/>
<proteinExistence type="predicted"/>
<name>A0A0E0BNP6_9ORYZ</name>
<organism evidence="1">
    <name type="scientific">Oryza glumipatula</name>
    <dbReference type="NCBI Taxonomy" id="40148"/>
    <lineage>
        <taxon>Eukaryota</taxon>
        <taxon>Viridiplantae</taxon>
        <taxon>Streptophyta</taxon>
        <taxon>Embryophyta</taxon>
        <taxon>Tracheophyta</taxon>
        <taxon>Spermatophyta</taxon>
        <taxon>Magnoliopsida</taxon>
        <taxon>Liliopsida</taxon>
        <taxon>Poales</taxon>
        <taxon>Poaceae</taxon>
        <taxon>BOP clade</taxon>
        <taxon>Oryzoideae</taxon>
        <taxon>Oryzeae</taxon>
        <taxon>Oryzinae</taxon>
        <taxon>Oryza</taxon>
    </lineage>
</organism>
<dbReference type="EnsemblPlants" id="OGLUM12G02850.1">
    <property type="protein sequence ID" value="OGLUM12G02850.1"/>
    <property type="gene ID" value="OGLUM12G02850"/>
</dbReference>